<proteinExistence type="predicted"/>
<sequence length="329" mass="35466">MIEPIRLSDRALVLVTGEEAEKFLQAIITTDLSELNERELKPGALLTPQGKILFDFLVSRIEGGLRFDLPASQAADFAKRLTLYRLRSKAEISLQNEAYISTSWKNDSAASYNDSIIYDRRFPDELEVVRHYESPSPLPSPRQDGERGASTLPPLSSTPAPGKNEGAPTSMSPSPRLRGEGKGEGHSTTWTALRIAHGVAESGHDYALGDAFPHDVNLDQTGGVSFRKGCFIGQEVVSRMQHRGTARRRVLVATGEAALPAPRTPLTVGGREIGTLGSVAGDKGLALVRIDRVKEAMDAGTPILAGEVTVTLAIPPRATFGFPETQETA</sequence>
<comment type="caution">
    <text evidence="4">The sequence shown here is derived from an EMBL/GenBank/DDBJ whole genome shotgun (WGS) entry which is preliminary data.</text>
</comment>
<dbReference type="InterPro" id="IPR027266">
    <property type="entry name" value="TrmE/GcvT-like"/>
</dbReference>
<dbReference type="PIRSF" id="PIRSF006487">
    <property type="entry name" value="GcvT"/>
    <property type="match status" value="1"/>
</dbReference>
<dbReference type="Proteomes" id="UP000646478">
    <property type="component" value="Unassembled WGS sequence"/>
</dbReference>
<dbReference type="RefSeq" id="WP_236016131.1">
    <property type="nucleotide sequence ID" value="NZ_BMHH01000007.1"/>
</dbReference>
<protein>
    <submittedName>
        <fullName evidence="4">Aminomethyltransferase</fullName>
    </submittedName>
</protein>
<dbReference type="PANTHER" id="PTHR22602:SF0">
    <property type="entry name" value="TRANSFERASE CAF17, MITOCHONDRIAL-RELATED"/>
    <property type="match status" value="1"/>
</dbReference>
<accession>A0A916SCD9</accession>
<dbReference type="InterPro" id="IPR017703">
    <property type="entry name" value="YgfZ/GCV_T_CS"/>
</dbReference>
<feature type="domain" description="CAF17 C-terminal" evidence="3">
    <location>
        <begin position="247"/>
        <end position="317"/>
    </location>
</feature>
<dbReference type="NCBIfam" id="TIGR03317">
    <property type="entry name" value="ygfZ_signature"/>
    <property type="match status" value="1"/>
</dbReference>
<feature type="compositionally biased region" description="Low complexity" evidence="2">
    <location>
        <begin position="148"/>
        <end position="162"/>
    </location>
</feature>
<dbReference type="GO" id="GO:0016226">
    <property type="term" value="P:iron-sulfur cluster assembly"/>
    <property type="evidence" value="ECO:0007669"/>
    <property type="project" value="TreeGrafter"/>
</dbReference>
<evidence type="ECO:0000259" key="3">
    <source>
        <dbReference type="Pfam" id="PF25455"/>
    </source>
</evidence>
<evidence type="ECO:0000256" key="1">
    <source>
        <dbReference type="ARBA" id="ARBA00022946"/>
    </source>
</evidence>
<organism evidence="4 5">
    <name type="scientific">Brucella endophytica</name>
    <dbReference type="NCBI Taxonomy" id="1963359"/>
    <lineage>
        <taxon>Bacteria</taxon>
        <taxon>Pseudomonadati</taxon>
        <taxon>Pseudomonadota</taxon>
        <taxon>Alphaproteobacteria</taxon>
        <taxon>Hyphomicrobiales</taxon>
        <taxon>Brucellaceae</taxon>
        <taxon>Brucella/Ochrobactrum group</taxon>
        <taxon>Brucella</taxon>
    </lineage>
</organism>
<name>A0A916SCD9_9HYPH</name>
<dbReference type="Pfam" id="PF25455">
    <property type="entry name" value="Beta-barrel_CAF17_C"/>
    <property type="match status" value="1"/>
</dbReference>
<evidence type="ECO:0000313" key="4">
    <source>
        <dbReference type="EMBL" id="GGA93029.1"/>
    </source>
</evidence>
<reference evidence="4" key="1">
    <citation type="journal article" date="2014" name="Int. J. Syst. Evol. Microbiol.">
        <title>Complete genome sequence of Corynebacterium casei LMG S-19264T (=DSM 44701T), isolated from a smear-ripened cheese.</title>
        <authorList>
            <consortium name="US DOE Joint Genome Institute (JGI-PGF)"/>
            <person name="Walter F."/>
            <person name="Albersmeier A."/>
            <person name="Kalinowski J."/>
            <person name="Ruckert C."/>
        </authorList>
    </citation>
    <scope>NUCLEOTIDE SEQUENCE</scope>
    <source>
        <strain evidence="4">CGMCC 1.15082</strain>
    </source>
</reference>
<dbReference type="EMBL" id="BMHH01000007">
    <property type="protein sequence ID" value="GGA93029.1"/>
    <property type="molecule type" value="Genomic_DNA"/>
</dbReference>
<feature type="region of interest" description="Disordered" evidence="2">
    <location>
        <begin position="132"/>
        <end position="187"/>
    </location>
</feature>
<keyword evidence="1" id="KW-0809">Transit peptide</keyword>
<evidence type="ECO:0000256" key="2">
    <source>
        <dbReference type="SAM" id="MobiDB-lite"/>
    </source>
</evidence>
<evidence type="ECO:0000313" key="5">
    <source>
        <dbReference type="Proteomes" id="UP000646478"/>
    </source>
</evidence>
<dbReference type="SUPFAM" id="SSF103025">
    <property type="entry name" value="Folate-binding domain"/>
    <property type="match status" value="1"/>
</dbReference>
<dbReference type="PANTHER" id="PTHR22602">
    <property type="entry name" value="TRANSFERASE CAF17, MITOCHONDRIAL-RELATED"/>
    <property type="match status" value="1"/>
</dbReference>
<reference evidence="4" key="2">
    <citation type="submission" date="2020-09" db="EMBL/GenBank/DDBJ databases">
        <authorList>
            <person name="Sun Q."/>
            <person name="Zhou Y."/>
        </authorList>
    </citation>
    <scope>NUCLEOTIDE SEQUENCE</scope>
    <source>
        <strain evidence="4">CGMCC 1.15082</strain>
    </source>
</reference>
<gene>
    <name evidence="4" type="ORF">GCM10011491_21410</name>
</gene>
<dbReference type="AlphaFoldDB" id="A0A916SCD9"/>
<keyword evidence="5" id="KW-1185">Reference proteome</keyword>
<dbReference type="InterPro" id="IPR045179">
    <property type="entry name" value="YgfZ/GcvT"/>
</dbReference>
<dbReference type="InterPro" id="IPR057460">
    <property type="entry name" value="CAF17_C"/>
</dbReference>
<dbReference type="Gene3D" id="3.30.1360.120">
    <property type="entry name" value="Probable tRNA modification gtpase trme, domain 1"/>
    <property type="match status" value="1"/>
</dbReference>